<keyword evidence="3" id="KW-1185">Reference proteome</keyword>
<accession>K0KJZ6</accession>
<evidence type="ECO:0000313" key="3">
    <source>
        <dbReference type="Proteomes" id="UP000009328"/>
    </source>
</evidence>
<dbReference type="EMBL" id="CAIF01000028">
    <property type="protein sequence ID" value="CCH41764.1"/>
    <property type="molecule type" value="Genomic_DNA"/>
</dbReference>
<dbReference type="HOGENOM" id="CLU_033367_0_0_1"/>
<dbReference type="FunCoup" id="K0KJZ6">
    <property type="interactions" value="19"/>
</dbReference>
<reference evidence="2 3" key="1">
    <citation type="journal article" date="2012" name="Eukaryot. Cell">
        <title>Draft genome sequence of Wickerhamomyces ciferrii NRRL Y-1031 F-60-10.</title>
        <authorList>
            <person name="Schneider J."/>
            <person name="Andrea H."/>
            <person name="Blom J."/>
            <person name="Jaenicke S."/>
            <person name="Ruckert C."/>
            <person name="Schorsch C."/>
            <person name="Szczepanowski R."/>
            <person name="Farwick M."/>
            <person name="Goesmann A."/>
            <person name="Puhler A."/>
            <person name="Schaffer S."/>
            <person name="Tauch A."/>
            <person name="Kohler T."/>
            <person name="Brinkrolf K."/>
        </authorList>
    </citation>
    <scope>NUCLEOTIDE SEQUENCE [LARGE SCALE GENOMIC DNA]</scope>
    <source>
        <strain evidence="3">ATCC 14091 / BCRC 22168 / CBS 111 / JCM 3599 / NBRC 0793 / NRRL Y-1031 F-60-10</strain>
    </source>
</reference>
<dbReference type="SUPFAM" id="SSF117289">
    <property type="entry name" value="Nucleoporin domain"/>
    <property type="match status" value="1"/>
</dbReference>
<dbReference type="AlphaFoldDB" id="K0KJZ6"/>
<comment type="caution">
    <text evidence="2">The sequence shown here is derived from an EMBL/GenBank/DDBJ whole genome shotgun (WGS) entry which is preliminary data.</text>
</comment>
<dbReference type="InParanoid" id="K0KJZ6"/>
<evidence type="ECO:0000313" key="2">
    <source>
        <dbReference type="EMBL" id="CCH41764.1"/>
    </source>
</evidence>
<dbReference type="eggNOG" id="ENOG502RFBH">
    <property type="taxonomic scope" value="Eukaryota"/>
</dbReference>
<protein>
    <submittedName>
        <fullName evidence="2">Transcription factor tau subunit</fullName>
    </submittedName>
</protein>
<proteinExistence type="predicted"/>
<name>K0KJZ6_WICCF</name>
<organism evidence="2 3">
    <name type="scientific">Wickerhamomyces ciferrii (strain ATCC 14091 / BCRC 22168 / CBS 111 / JCM 3599 / NBRC 0793 / NRRL Y-1031 F-60-10)</name>
    <name type="common">Yeast</name>
    <name type="synonym">Pichia ciferrii</name>
    <dbReference type="NCBI Taxonomy" id="1206466"/>
    <lineage>
        <taxon>Eukaryota</taxon>
        <taxon>Fungi</taxon>
        <taxon>Dikarya</taxon>
        <taxon>Ascomycota</taxon>
        <taxon>Saccharomycotina</taxon>
        <taxon>Saccharomycetes</taxon>
        <taxon>Phaffomycetales</taxon>
        <taxon>Wickerhamomycetaceae</taxon>
        <taxon>Wickerhamomyces</taxon>
    </lineage>
</organism>
<dbReference type="InterPro" id="IPR024764">
    <property type="entry name" value="TFIIIC_Znf"/>
</dbReference>
<gene>
    <name evidence="2" type="ORF">BN7_1303</name>
</gene>
<dbReference type="Pfam" id="PF12660">
    <property type="entry name" value="zf-TFIIIC"/>
    <property type="match status" value="1"/>
</dbReference>
<feature type="domain" description="Transcription factor IIIC putative zinc-finger" evidence="1">
    <location>
        <begin position="511"/>
        <end position="581"/>
    </location>
</feature>
<sequence length="584" mass="66049">MVADLLLQRVDLLPQLENLAWSDDGSLAVNTAGQLSLYKPKYEKDEVKNANSLFEIQRFELASLPRNQIFQNEIDDEVGSTNYSAAEEAIVKFTWSPLTSSKVTYLALLTNTKSIHILANGEAKHSIDRSLTQRVSTQKELDDYITHSIEWLILGNVLVLLTGQANGTIKAYYVDDQSYKEVESITINEGVPIVQIKADQNNLIAVTSTNEIYKISNPLQENSTPAQIIKEADRFKIYDILLQTKKILYTSPSQFNIIDIESGTKSTTTTNILDFSNIIPNGSNYLIVSHTKSIQLDKDLKLIQDNKVQSLRKRRVNRYNSKLDSINLKDDDFKILGIDYNHSGKVLAILYSIEADLGFRYKITSQTYFKIAFITLDNDFKIQASPLATYQQFIISGVLPDSEIDSGVTETNLDVSLAEYLKTNILNDRLISGLISRNIVSRDQDLDIAKRYADLLVRYINHSGLEFDNVLDKITYKSLLLLSTGGYNGATIGKIEIKTDVFEETFNFDEINDLEPAKSETGHEWNRCALTFIPILSTDVKIDPVTQKRIIDIENDKLNDYGFLTRTILETLNEISIYSGCRYE</sequence>
<dbReference type="STRING" id="1206466.K0KJZ6"/>
<evidence type="ECO:0000259" key="1">
    <source>
        <dbReference type="Pfam" id="PF12660"/>
    </source>
</evidence>
<dbReference type="Proteomes" id="UP000009328">
    <property type="component" value="Unassembled WGS sequence"/>
</dbReference>